<dbReference type="AlphaFoldDB" id="A0A8F6TZF6"/>
<reference evidence="4 5" key="1">
    <citation type="submission" date="2021-07" db="EMBL/GenBank/DDBJ databases">
        <title>A novel Jannaschia species isolated from marine dinoflagellate Ceratoperidinium margalefii.</title>
        <authorList>
            <person name="Jiang Y."/>
            <person name="Li Z."/>
        </authorList>
    </citation>
    <scope>NUCLEOTIDE SEQUENCE [LARGE SCALE GENOMIC DNA]</scope>
    <source>
        <strain evidence="4 5">J12C1-MA-4</strain>
    </source>
</reference>
<evidence type="ECO:0000313" key="5">
    <source>
        <dbReference type="Proteomes" id="UP000825009"/>
    </source>
</evidence>
<organism evidence="4 5">
    <name type="scientific">Gymnodinialimonas ceratoperidinii</name>
    <dbReference type="NCBI Taxonomy" id="2856823"/>
    <lineage>
        <taxon>Bacteria</taxon>
        <taxon>Pseudomonadati</taxon>
        <taxon>Pseudomonadota</taxon>
        <taxon>Alphaproteobacteria</taxon>
        <taxon>Rhodobacterales</taxon>
        <taxon>Paracoccaceae</taxon>
        <taxon>Gymnodinialimonas</taxon>
    </lineage>
</organism>
<dbReference type="PANTHER" id="PTHR21461:SF69">
    <property type="entry name" value="GLYCOSYLTRANSFERASE FAMILY 92 PROTEIN"/>
    <property type="match status" value="1"/>
</dbReference>
<dbReference type="Pfam" id="PF13704">
    <property type="entry name" value="Glyco_tranf_2_4"/>
    <property type="match status" value="1"/>
</dbReference>
<accession>A0A8F6TZF6</accession>
<evidence type="ECO:0000256" key="1">
    <source>
        <dbReference type="ARBA" id="ARBA00004167"/>
    </source>
</evidence>
<dbReference type="RefSeq" id="WP_219004221.1">
    <property type="nucleotide sequence ID" value="NZ_CP079194.1"/>
</dbReference>
<dbReference type="KEGG" id="gce:KYE46_06245"/>
<keyword evidence="2" id="KW-0812">Transmembrane</keyword>
<evidence type="ECO:0000256" key="2">
    <source>
        <dbReference type="ARBA" id="ARBA00022692"/>
    </source>
</evidence>
<dbReference type="PANTHER" id="PTHR21461">
    <property type="entry name" value="GLYCOSYLTRANSFERASE FAMILY 92 PROTEIN"/>
    <property type="match status" value="1"/>
</dbReference>
<keyword evidence="3" id="KW-0472">Membrane</keyword>
<dbReference type="GO" id="GO:0005737">
    <property type="term" value="C:cytoplasm"/>
    <property type="evidence" value="ECO:0007669"/>
    <property type="project" value="TreeGrafter"/>
</dbReference>
<dbReference type="GO" id="GO:0016757">
    <property type="term" value="F:glycosyltransferase activity"/>
    <property type="evidence" value="ECO:0007669"/>
    <property type="project" value="TreeGrafter"/>
</dbReference>
<keyword evidence="3" id="KW-1133">Transmembrane helix</keyword>
<proteinExistence type="predicted"/>
<dbReference type="EMBL" id="CP079194">
    <property type="protein sequence ID" value="QXT40829.1"/>
    <property type="molecule type" value="Genomic_DNA"/>
</dbReference>
<evidence type="ECO:0000256" key="3">
    <source>
        <dbReference type="ARBA" id="ARBA00022989"/>
    </source>
</evidence>
<comment type="subcellular location">
    <subcellularLocation>
        <location evidence="1">Membrane</location>
        <topology evidence="1">Single-pass membrane protein</topology>
    </subcellularLocation>
</comment>
<dbReference type="Proteomes" id="UP000825009">
    <property type="component" value="Chromosome"/>
</dbReference>
<keyword evidence="5" id="KW-1185">Reference proteome</keyword>
<name>A0A8F6TZF6_9RHOB</name>
<gene>
    <name evidence="4" type="ORF">KYE46_06245</name>
</gene>
<dbReference type="GO" id="GO:0016020">
    <property type="term" value="C:membrane"/>
    <property type="evidence" value="ECO:0007669"/>
    <property type="project" value="UniProtKB-SubCell"/>
</dbReference>
<sequence length="394" mass="44056">MPGRTIVTMMKDEAPFLLHWIAHHRIIGFDRIVVFTNDCSDGTDALLDRLEQMGEVTHHRNKVPDGGKAQPLALRRAMKLPEVTDSEWLIALDVDEYLSIRTGAGQLDDLLATAPQADGFALTWRMMGANGHSDWTDMPVTEAYTRGAPDLFRKGWGVKTLFQPFDNMKLGIHRPTIKGSDKSALHAREWVNGSAKPMTHGFMEGMWRSSLATLGYAHAEIAHFATQSAEAFLRRAARGNVNAKPDKYDATYYGIFNRNETEQRQLLRYAEPTRAHVAGYLADPTLSDLYETALAWHARARDALRASPDYARRMAALEEASQTPFDALDAVLFPQPLAPQGKETVAQMQAQGVPDREIARAVAQSVRRMEHMRDAEDAQELLAKGVTPDYGTWR</sequence>
<protein>
    <submittedName>
        <fullName evidence="4">Glycosyltransferase family 2 protein</fullName>
    </submittedName>
</protein>
<evidence type="ECO:0000313" key="4">
    <source>
        <dbReference type="EMBL" id="QXT40829.1"/>
    </source>
</evidence>